<accession>A0ABC8JMW3</accession>
<protein>
    <submittedName>
        <fullName evidence="5">Uncharacterized protein</fullName>
    </submittedName>
</protein>
<dbReference type="Pfam" id="PF04839">
    <property type="entry name" value="PSRP-3_Ycf65"/>
    <property type="match status" value="1"/>
</dbReference>
<evidence type="ECO:0000313" key="6">
    <source>
        <dbReference type="Proteomes" id="UP001642260"/>
    </source>
</evidence>
<dbReference type="InterPro" id="IPR006924">
    <property type="entry name" value="Ribosomal_cS23-like"/>
</dbReference>
<evidence type="ECO:0000256" key="3">
    <source>
        <dbReference type="ARBA" id="ARBA00023274"/>
    </source>
</evidence>
<dbReference type="EMBL" id="CAKOAT010107376">
    <property type="protein sequence ID" value="CAH8327002.1"/>
    <property type="molecule type" value="Genomic_DNA"/>
</dbReference>
<evidence type="ECO:0000313" key="5">
    <source>
        <dbReference type="EMBL" id="CAH8327002.1"/>
    </source>
</evidence>
<evidence type="ECO:0000256" key="1">
    <source>
        <dbReference type="ARBA" id="ARBA00008561"/>
    </source>
</evidence>
<evidence type="ECO:0000256" key="4">
    <source>
        <dbReference type="SAM" id="MobiDB-lite"/>
    </source>
</evidence>
<feature type="region of interest" description="Disordered" evidence="4">
    <location>
        <begin position="51"/>
        <end position="71"/>
    </location>
</feature>
<gene>
    <name evidence="5" type="ORF">ERUC_LOCUS10899</name>
</gene>
<proteinExistence type="inferred from homology"/>
<dbReference type="PANTHER" id="PTHR35108">
    <property type="entry name" value="30S RIBOSOMAL PROTEIN 3, CHLOROPLASTIC"/>
    <property type="match status" value="1"/>
</dbReference>
<dbReference type="GO" id="GO:1990904">
    <property type="term" value="C:ribonucleoprotein complex"/>
    <property type="evidence" value="ECO:0007669"/>
    <property type="project" value="UniProtKB-KW"/>
</dbReference>
<dbReference type="AlphaFoldDB" id="A0ABC8JMW3"/>
<evidence type="ECO:0000256" key="2">
    <source>
        <dbReference type="ARBA" id="ARBA00022980"/>
    </source>
</evidence>
<keyword evidence="3" id="KW-0687">Ribonucleoprotein</keyword>
<keyword evidence="6" id="KW-1185">Reference proteome</keyword>
<comment type="caution">
    <text evidence="5">The sequence shown here is derived from an EMBL/GenBank/DDBJ whole genome shotgun (WGS) entry which is preliminary data.</text>
</comment>
<keyword evidence="2" id="KW-0689">Ribosomal protein</keyword>
<dbReference type="GO" id="GO:0005840">
    <property type="term" value="C:ribosome"/>
    <property type="evidence" value="ECO:0007669"/>
    <property type="project" value="UniProtKB-KW"/>
</dbReference>
<dbReference type="InterPro" id="IPR038447">
    <property type="entry name" value="PSRP-3/Ycf65_sf"/>
</dbReference>
<feature type="compositionally biased region" description="Polar residues" evidence="4">
    <location>
        <begin position="51"/>
        <end position="65"/>
    </location>
</feature>
<organism evidence="5 6">
    <name type="scientific">Eruca vesicaria subsp. sativa</name>
    <name type="common">Garden rocket</name>
    <name type="synonym">Eruca sativa</name>
    <dbReference type="NCBI Taxonomy" id="29727"/>
    <lineage>
        <taxon>Eukaryota</taxon>
        <taxon>Viridiplantae</taxon>
        <taxon>Streptophyta</taxon>
        <taxon>Embryophyta</taxon>
        <taxon>Tracheophyta</taxon>
        <taxon>Spermatophyta</taxon>
        <taxon>Magnoliopsida</taxon>
        <taxon>eudicotyledons</taxon>
        <taxon>Gunneridae</taxon>
        <taxon>Pentapetalae</taxon>
        <taxon>rosids</taxon>
        <taxon>malvids</taxon>
        <taxon>Brassicales</taxon>
        <taxon>Brassicaceae</taxon>
        <taxon>Brassiceae</taxon>
        <taxon>Eruca</taxon>
    </lineage>
</organism>
<dbReference type="Gene3D" id="3.30.390.140">
    <property type="match status" value="1"/>
</dbReference>
<sequence>MGHIQQGPYNFISMINHFGATLFFSIFPQPSTKPIFLNRKMMALAAPETLTSETVTDVSDTQQPKQPRKDAWEELKSTLETKPWISQKKMIILLNQATDIINLWQQSGGNLTSQ</sequence>
<reference evidence="5 6" key="1">
    <citation type="submission" date="2022-03" db="EMBL/GenBank/DDBJ databases">
        <authorList>
            <person name="Macdonald S."/>
            <person name="Ahmed S."/>
            <person name="Newling K."/>
        </authorList>
    </citation>
    <scope>NUCLEOTIDE SEQUENCE [LARGE SCALE GENOMIC DNA]</scope>
</reference>
<dbReference type="PANTHER" id="PTHR35108:SF13">
    <property type="entry name" value="SMALL RIBOSOMAL SUBUNIT PROTEIN CS23Z"/>
    <property type="match status" value="1"/>
</dbReference>
<comment type="similarity">
    <text evidence="1">Belongs to the chloroplast-specific ribosomal protein cS23 family.</text>
</comment>
<name>A0ABC8JMW3_ERUVS</name>
<dbReference type="Proteomes" id="UP001642260">
    <property type="component" value="Unassembled WGS sequence"/>
</dbReference>